<dbReference type="PANTHER" id="PTHR30303">
    <property type="entry name" value="HYDROGENASE ISOENZYMES FORMATION PROTEIN HYPE"/>
    <property type="match status" value="1"/>
</dbReference>
<dbReference type="EMBL" id="FNHZ01000010">
    <property type="protein sequence ID" value="SDN26311.1"/>
    <property type="molecule type" value="Genomic_DNA"/>
</dbReference>
<evidence type="ECO:0000256" key="1">
    <source>
        <dbReference type="ARBA" id="ARBA00006243"/>
    </source>
</evidence>
<dbReference type="RefSeq" id="WP_074522232.1">
    <property type="nucleotide sequence ID" value="NZ_FNHZ01000010.1"/>
</dbReference>
<dbReference type="SUPFAM" id="SSF56042">
    <property type="entry name" value="PurM C-terminal domain-like"/>
    <property type="match status" value="1"/>
</dbReference>
<dbReference type="Pfam" id="PF00586">
    <property type="entry name" value="AIRS"/>
    <property type="match status" value="1"/>
</dbReference>
<dbReference type="PANTHER" id="PTHR30303:SF0">
    <property type="entry name" value="CARBAMOYL DEHYDRATASE HYPE"/>
    <property type="match status" value="1"/>
</dbReference>
<protein>
    <submittedName>
        <fullName evidence="4">Hydrogenase expression/formation protein HypE</fullName>
    </submittedName>
</protein>
<organism evidence="4 5">
    <name type="scientific">Lachnospira pectinoschiza</name>
    <dbReference type="NCBI Taxonomy" id="28052"/>
    <lineage>
        <taxon>Bacteria</taxon>
        <taxon>Bacillati</taxon>
        <taxon>Bacillota</taxon>
        <taxon>Clostridia</taxon>
        <taxon>Lachnospirales</taxon>
        <taxon>Lachnospiraceae</taxon>
        <taxon>Lachnospira</taxon>
    </lineage>
</organism>
<dbReference type="InterPro" id="IPR010918">
    <property type="entry name" value="PurM-like_C_dom"/>
</dbReference>
<feature type="domain" description="PurM-like C-terminal" evidence="3">
    <location>
        <begin position="156"/>
        <end position="302"/>
    </location>
</feature>
<dbReference type="PIRSF" id="PIRSF005644">
    <property type="entry name" value="Hdrgns_mtr_HypE"/>
    <property type="match status" value="1"/>
</dbReference>
<dbReference type="InterPro" id="IPR036676">
    <property type="entry name" value="PurM-like_C_sf"/>
</dbReference>
<reference evidence="5" key="1">
    <citation type="submission" date="2016-10" db="EMBL/GenBank/DDBJ databases">
        <authorList>
            <person name="Varghese N."/>
            <person name="Submissions S."/>
        </authorList>
    </citation>
    <scope>NUCLEOTIDE SEQUENCE [LARGE SCALE GENOMIC DNA]</scope>
    <source>
        <strain evidence="5">M83</strain>
    </source>
</reference>
<evidence type="ECO:0000259" key="2">
    <source>
        <dbReference type="Pfam" id="PF00586"/>
    </source>
</evidence>
<accession>A0A1G9ZZJ1</accession>
<dbReference type="InterPro" id="IPR011854">
    <property type="entry name" value="HypE"/>
</dbReference>
<dbReference type="CDD" id="cd02197">
    <property type="entry name" value="HypE"/>
    <property type="match status" value="1"/>
</dbReference>
<dbReference type="InterPro" id="IPR036921">
    <property type="entry name" value="PurM-like_N_sf"/>
</dbReference>
<evidence type="ECO:0000259" key="3">
    <source>
        <dbReference type="Pfam" id="PF02769"/>
    </source>
</evidence>
<dbReference type="GO" id="GO:0051604">
    <property type="term" value="P:protein maturation"/>
    <property type="evidence" value="ECO:0007669"/>
    <property type="project" value="TreeGrafter"/>
</dbReference>
<keyword evidence="5" id="KW-1185">Reference proteome</keyword>
<dbReference type="SUPFAM" id="SSF55326">
    <property type="entry name" value="PurM N-terminal domain-like"/>
    <property type="match status" value="1"/>
</dbReference>
<dbReference type="OrthoDB" id="9801934at2"/>
<evidence type="ECO:0000313" key="4">
    <source>
        <dbReference type="EMBL" id="SDN26311.1"/>
    </source>
</evidence>
<comment type="similarity">
    <text evidence="1">Belongs to the HypE family.</text>
</comment>
<dbReference type="InterPro" id="IPR016188">
    <property type="entry name" value="PurM-like_N"/>
</dbReference>
<evidence type="ECO:0000313" key="5">
    <source>
        <dbReference type="Proteomes" id="UP000187651"/>
    </source>
</evidence>
<feature type="domain" description="PurM-like N-terminal" evidence="2">
    <location>
        <begin position="35"/>
        <end position="144"/>
    </location>
</feature>
<name>A0A1G9ZZJ1_9FIRM</name>
<dbReference type="Gene3D" id="3.90.650.10">
    <property type="entry name" value="PurM-like C-terminal domain"/>
    <property type="match status" value="1"/>
</dbReference>
<dbReference type="Pfam" id="PF02769">
    <property type="entry name" value="AIRS_C"/>
    <property type="match status" value="1"/>
</dbReference>
<dbReference type="AlphaFoldDB" id="A0A1G9ZZJ1"/>
<proteinExistence type="inferred from homology"/>
<dbReference type="Proteomes" id="UP000187651">
    <property type="component" value="Unassembled WGS sequence"/>
</dbReference>
<dbReference type="NCBIfam" id="TIGR02124">
    <property type="entry name" value="hypE"/>
    <property type="match status" value="1"/>
</dbReference>
<gene>
    <name evidence="4" type="ORF">SAMN05216544_2274</name>
</gene>
<dbReference type="Gene3D" id="3.30.1330.10">
    <property type="entry name" value="PurM-like, N-terminal domain"/>
    <property type="match status" value="1"/>
</dbReference>
<sequence length="330" mass="35437">MIITMAHGSGGAFTSELIDEIFVKEFDNETVKELEDCAVIQGSTRIAMTTDSFVVKPIEYPGGDIGRLCICGTVNDLLMRGAKPKYITCGFIIEEGADSETLKKIVHSMAETAKEAGVIIVAGDTKVIDGNGGIMINTAGVGFVKEGLDIKSTNLQVGDQVLLSGNLGDHHATILASRMNITNSIKSDNAPLNDLVSNLLKENVTIHTMRDVTRGGLATVLTEISRSSNLDIKLEENKIPVSSAVHDFCGLLGLDPLYMGNEGKCIVVLPKEETEKALEIIRKSNYGENAVVIGEVKEKAEDKACVYIETEIGGKRILDVLQGEGLPRIC</sequence>